<organism evidence="1 2">
    <name type="scientific">Encephalitozoon romaleae (strain SJ-2008)</name>
    <name type="common">Microsporidian parasite</name>
    <dbReference type="NCBI Taxonomy" id="1178016"/>
    <lineage>
        <taxon>Eukaryota</taxon>
        <taxon>Fungi</taxon>
        <taxon>Fungi incertae sedis</taxon>
        <taxon>Microsporidia</taxon>
        <taxon>Unikaryonidae</taxon>
        <taxon>Encephalitozoon</taxon>
    </lineage>
</organism>
<dbReference type="Proteomes" id="UP000010094">
    <property type="component" value="Chromosome IXb"/>
</dbReference>
<dbReference type="KEGG" id="ero:EROM_091470"/>
<dbReference type="HOGENOM" id="CLU_1427970_0_0_1"/>
<dbReference type="GeneID" id="20564371"/>
<accession>I6ZKF2</accession>
<dbReference type="AlphaFoldDB" id="I6ZKF2"/>
<gene>
    <name evidence="1" type="ordered locus">EROM_091470</name>
</gene>
<proteinExistence type="predicted"/>
<reference evidence="1" key="1">
    <citation type="journal article" date="2012" name="Proc. Natl. Acad. Sci. U.S.A.">
        <title>Gain and loss of multiple functionally related, horizontally transferred genes in the reduced genomes of two microsporidian parasites.</title>
        <authorList>
            <person name="Pombert J.-F."/>
            <person name="Selman M."/>
            <person name="Burki F."/>
            <person name="Bardell F.T."/>
            <person name="Farinelli L."/>
            <person name="Solter L.F."/>
            <person name="Whitman D.W."/>
            <person name="Weiss L.M."/>
            <person name="Corradi N."/>
            <person name="Keeling P.J."/>
        </authorList>
    </citation>
    <scope>NUCLEOTIDE SEQUENCE [LARGE SCALE GENOMIC DNA]</scope>
    <source>
        <strain evidence="1">SJ-2008</strain>
    </source>
</reference>
<dbReference type="EMBL" id="CP003527">
    <property type="protein sequence ID" value="AFN83763.1"/>
    <property type="molecule type" value="Genomic_DNA"/>
</dbReference>
<evidence type="ECO:0000313" key="1">
    <source>
        <dbReference type="EMBL" id="AFN83763.1"/>
    </source>
</evidence>
<name>I6ZKF2_ENCRO</name>
<dbReference type="OrthoDB" id="2192373at2759"/>
<evidence type="ECO:0000313" key="2">
    <source>
        <dbReference type="Proteomes" id="UP000010094"/>
    </source>
</evidence>
<dbReference type="VEuPathDB" id="MicrosporidiaDB:EROM_091470"/>
<sequence>MASQRILDAVDLINNLLKTLPMHPKTMRCHGLFIPREMVGSLRKKALENTLPILERIIDDIRSTQEKHRRIDSNEICNRREFATNQLRKLRLSMENEFEENRVNEIKSLLSEIEYYEKIGVRLIDKVSIGKEVALNIFRTLSHSREGPTDPYIGEYLKKRVSFSHEFPSDIEVSSLKAMLRFLQENMDCK</sequence>
<protein>
    <submittedName>
        <fullName evidence="1">Uncharacterized protein</fullName>
    </submittedName>
</protein>
<dbReference type="RefSeq" id="XP_009265260.1">
    <property type="nucleotide sequence ID" value="XM_009266985.1"/>
</dbReference>
<keyword evidence="2" id="KW-1185">Reference proteome</keyword>